<dbReference type="Proteomes" id="UP000737018">
    <property type="component" value="Unassembled WGS sequence"/>
</dbReference>
<sequence>RRWPLKVLDNISVGCLESLLSSSYSPWSRTRP</sequence>
<dbReference type="AlphaFoldDB" id="A0A8J4V6E1"/>
<gene>
    <name evidence="1" type="ORF">CMV_027548</name>
</gene>
<dbReference type="EMBL" id="JRKL02009889">
    <property type="protein sequence ID" value="KAF3946152.1"/>
    <property type="molecule type" value="Genomic_DNA"/>
</dbReference>
<comment type="caution">
    <text evidence="1">The sequence shown here is derived from an EMBL/GenBank/DDBJ whole genome shotgun (WGS) entry which is preliminary data.</text>
</comment>
<reference evidence="1" key="1">
    <citation type="submission" date="2020-03" db="EMBL/GenBank/DDBJ databases">
        <title>Castanea mollissima Vanexum genome sequencing.</title>
        <authorList>
            <person name="Staton M."/>
        </authorList>
    </citation>
    <scope>NUCLEOTIDE SEQUENCE</scope>
    <source>
        <tissue evidence="1">Leaf</tissue>
    </source>
</reference>
<protein>
    <submittedName>
        <fullName evidence="1">Uncharacterized protein</fullName>
    </submittedName>
</protein>
<organism evidence="1 2">
    <name type="scientific">Castanea mollissima</name>
    <name type="common">Chinese chestnut</name>
    <dbReference type="NCBI Taxonomy" id="60419"/>
    <lineage>
        <taxon>Eukaryota</taxon>
        <taxon>Viridiplantae</taxon>
        <taxon>Streptophyta</taxon>
        <taxon>Embryophyta</taxon>
        <taxon>Tracheophyta</taxon>
        <taxon>Spermatophyta</taxon>
        <taxon>Magnoliopsida</taxon>
        <taxon>eudicotyledons</taxon>
        <taxon>Gunneridae</taxon>
        <taxon>Pentapetalae</taxon>
        <taxon>rosids</taxon>
        <taxon>fabids</taxon>
        <taxon>Fagales</taxon>
        <taxon>Fagaceae</taxon>
        <taxon>Castanea</taxon>
    </lineage>
</organism>
<name>A0A8J4V6E1_9ROSI</name>
<accession>A0A8J4V6E1</accession>
<proteinExistence type="predicted"/>
<evidence type="ECO:0000313" key="2">
    <source>
        <dbReference type="Proteomes" id="UP000737018"/>
    </source>
</evidence>
<evidence type="ECO:0000313" key="1">
    <source>
        <dbReference type="EMBL" id="KAF3946152.1"/>
    </source>
</evidence>
<feature type="non-terminal residue" evidence="1">
    <location>
        <position position="1"/>
    </location>
</feature>
<keyword evidence="2" id="KW-1185">Reference proteome</keyword>